<name>A0A241ZH40_ACIBA</name>
<dbReference type="AlphaFoldDB" id="A0A241ZH40"/>
<sequence length="468" mass="51796">MTNRAHPFMANSTEAIKQEMLKSIGVDQLDDLFIEIPKEHIATDHIKLPDPLTSEVSLKKHILNILKKNLHCENAINFLGAGCWQHHVPAICDEIANRSEFLTSMWGIPSADHGRNQAWFEYASQLGELVDLEIVSLPVYSWGCAAGHAIRMASRLTGRYKVLVPEIICPERLSVIKNYCQPENTHNRIEITQIKFDEKSGLLDLDDLQKHLSTSVCAIYIEIPNFLGVIETQAKTIANFAKKYGIEFIIGVDPTSLGILASPASLGADIVVGTTQPLGIHMNFGGGLGGFIATRDEERYAREYNALMVSIGTTLKAGEYGFGRPLMHQSSYGLRELGKDWTGTSVYLWAVVNVVYMSTLGPQGFKELGENIIRNSLYAAQKISEIPNVKIKFNKGFFKEFVIDFTATNKTVSQINAALLEKGIFGGLDISTHFPSYGQCALWAVTEVHSLKEIDQAVATLQEVLAHD</sequence>
<evidence type="ECO:0000259" key="2">
    <source>
        <dbReference type="Pfam" id="PF02347"/>
    </source>
</evidence>
<dbReference type="Pfam" id="PF02347">
    <property type="entry name" value="GDC-P"/>
    <property type="match status" value="1"/>
</dbReference>
<dbReference type="NCBIfam" id="NF001696">
    <property type="entry name" value="PRK00451.1"/>
    <property type="match status" value="1"/>
</dbReference>
<dbReference type="SUPFAM" id="SSF53383">
    <property type="entry name" value="PLP-dependent transferases"/>
    <property type="match status" value="1"/>
</dbReference>
<dbReference type="InterPro" id="IPR049315">
    <property type="entry name" value="GDC-P_N"/>
</dbReference>
<dbReference type="PANTHER" id="PTHR42806">
    <property type="entry name" value="GLYCINE CLEAVAGE SYSTEM P-PROTEIN"/>
    <property type="match status" value="1"/>
</dbReference>
<reference evidence="3 4" key="1">
    <citation type="submission" date="2017-05" db="EMBL/GenBank/DDBJ databases">
        <authorList>
            <person name="Song R."/>
            <person name="Chenine A.L."/>
            <person name="Ruprecht R.M."/>
        </authorList>
    </citation>
    <scope>NUCLEOTIDE SEQUENCE [LARGE SCALE GENOMIC DNA]</scope>
    <source>
        <strain evidence="3 4">PR350</strain>
    </source>
</reference>
<evidence type="ECO:0000313" key="3">
    <source>
        <dbReference type="EMBL" id="OTM91391.1"/>
    </source>
</evidence>
<feature type="domain" description="Glycine cleavage system P-protein N-terminal" evidence="2">
    <location>
        <begin position="14"/>
        <end position="456"/>
    </location>
</feature>
<comment type="caution">
    <text evidence="3">The sequence shown here is derived from an EMBL/GenBank/DDBJ whole genome shotgun (WGS) entry which is preliminary data.</text>
</comment>
<keyword evidence="1" id="KW-0560">Oxidoreductase</keyword>
<evidence type="ECO:0000313" key="4">
    <source>
        <dbReference type="Proteomes" id="UP000194699"/>
    </source>
</evidence>
<dbReference type="InterPro" id="IPR015421">
    <property type="entry name" value="PyrdxlP-dep_Trfase_major"/>
</dbReference>
<dbReference type="GO" id="GO:0009116">
    <property type="term" value="P:nucleoside metabolic process"/>
    <property type="evidence" value="ECO:0007669"/>
    <property type="project" value="InterPro"/>
</dbReference>
<dbReference type="GO" id="GO:0004375">
    <property type="term" value="F:glycine dehydrogenase (decarboxylating) activity"/>
    <property type="evidence" value="ECO:0007669"/>
    <property type="project" value="InterPro"/>
</dbReference>
<dbReference type="InterPro" id="IPR015422">
    <property type="entry name" value="PyrdxlP-dep_Trfase_small"/>
</dbReference>
<evidence type="ECO:0000256" key="1">
    <source>
        <dbReference type="ARBA" id="ARBA00023002"/>
    </source>
</evidence>
<organism evidence="3 4">
    <name type="scientific">Acinetobacter baumannii</name>
    <dbReference type="NCBI Taxonomy" id="470"/>
    <lineage>
        <taxon>Bacteria</taxon>
        <taxon>Pseudomonadati</taxon>
        <taxon>Pseudomonadota</taxon>
        <taxon>Gammaproteobacteria</taxon>
        <taxon>Moraxellales</taxon>
        <taxon>Moraxellaceae</taxon>
        <taxon>Acinetobacter</taxon>
        <taxon>Acinetobacter calcoaceticus/baumannii complex</taxon>
    </lineage>
</organism>
<dbReference type="Gene3D" id="3.40.640.10">
    <property type="entry name" value="Type I PLP-dependent aspartate aminotransferase-like (Major domain)"/>
    <property type="match status" value="1"/>
</dbReference>
<dbReference type="Gene3D" id="3.90.1150.10">
    <property type="entry name" value="Aspartate Aminotransferase, domain 1"/>
    <property type="match status" value="1"/>
</dbReference>
<dbReference type="InterPro" id="IPR015424">
    <property type="entry name" value="PyrdxlP-dep_Trfase"/>
</dbReference>
<dbReference type="Proteomes" id="UP000194699">
    <property type="component" value="Unassembled WGS sequence"/>
</dbReference>
<dbReference type="RefSeq" id="WP_086249637.1">
    <property type="nucleotide sequence ID" value="NZ_NGEL01000047.1"/>
</dbReference>
<dbReference type="EMBL" id="NGEL01000047">
    <property type="protein sequence ID" value="OTM91391.1"/>
    <property type="molecule type" value="Genomic_DNA"/>
</dbReference>
<proteinExistence type="predicted"/>
<gene>
    <name evidence="3" type="ORF">B9X95_05025</name>
</gene>
<protein>
    <submittedName>
        <fullName evidence="3">Glycine dehydrogenase (Aminomethyl-transferring)</fullName>
    </submittedName>
</protein>
<dbReference type="InterPro" id="IPR023010">
    <property type="entry name" value="GcvPA"/>
</dbReference>
<dbReference type="PANTHER" id="PTHR42806:SF1">
    <property type="entry name" value="GLYCINE DEHYDROGENASE (DECARBOXYLATING)"/>
    <property type="match status" value="1"/>
</dbReference>
<accession>A0A241ZH40</accession>